<keyword evidence="4" id="KW-1185">Reference proteome</keyword>
<dbReference type="Gene3D" id="3.40.50.20">
    <property type="match status" value="1"/>
</dbReference>
<accession>A0A8J7P0N9</accession>
<dbReference type="PROSITE" id="PS50975">
    <property type="entry name" value="ATP_GRASP"/>
    <property type="match status" value="1"/>
</dbReference>
<proteinExistence type="predicted"/>
<evidence type="ECO:0000313" key="4">
    <source>
        <dbReference type="Proteomes" id="UP000736164"/>
    </source>
</evidence>
<dbReference type="InterPro" id="IPR031046">
    <property type="entry name" value="CARNS1"/>
</dbReference>
<dbReference type="GO" id="GO:0005524">
    <property type="term" value="F:ATP binding"/>
    <property type="evidence" value="ECO:0007669"/>
    <property type="project" value="UniProtKB-UniRule"/>
</dbReference>
<dbReference type="AlphaFoldDB" id="A0A8J7P0N9"/>
<name>A0A8J7P0N9_ATRSP</name>
<dbReference type="FunFam" id="3.30.470.20:FF:000040">
    <property type="entry name" value="Carnosine synthase 1"/>
    <property type="match status" value="1"/>
</dbReference>
<dbReference type="InterPro" id="IPR011761">
    <property type="entry name" value="ATP-grasp"/>
</dbReference>
<evidence type="ECO:0000256" key="1">
    <source>
        <dbReference type="PROSITE-ProRule" id="PRU00409"/>
    </source>
</evidence>
<evidence type="ECO:0000259" key="2">
    <source>
        <dbReference type="PROSITE" id="PS50975"/>
    </source>
</evidence>
<dbReference type="GO" id="GO:0035499">
    <property type="term" value="P:carnosine biosynthetic process"/>
    <property type="evidence" value="ECO:0007669"/>
    <property type="project" value="InterPro"/>
</dbReference>
<dbReference type="Gene3D" id="3.30.470.20">
    <property type="entry name" value="ATP-grasp fold, B domain"/>
    <property type="match status" value="1"/>
</dbReference>
<dbReference type="EMBL" id="JAAWVO010063660">
    <property type="protein sequence ID" value="MBN3323219.1"/>
    <property type="molecule type" value="Genomic_DNA"/>
</dbReference>
<feature type="non-terminal residue" evidence="3">
    <location>
        <position position="1"/>
    </location>
</feature>
<feature type="domain" description="ATP-grasp" evidence="2">
    <location>
        <begin position="595"/>
        <end position="808"/>
    </location>
</feature>
<keyword evidence="1" id="KW-0547">Nucleotide-binding</keyword>
<dbReference type="SUPFAM" id="SSF56059">
    <property type="entry name" value="Glutathione synthetase ATP-binding domain-like"/>
    <property type="match status" value="1"/>
</dbReference>
<dbReference type="PANTHER" id="PTHR48066:SF1">
    <property type="entry name" value="CARNOSINE SYNTHASE 1"/>
    <property type="match status" value="1"/>
</dbReference>
<dbReference type="GO" id="GO:0016887">
    <property type="term" value="F:ATP hydrolysis activity"/>
    <property type="evidence" value="ECO:0007669"/>
    <property type="project" value="InterPro"/>
</dbReference>
<dbReference type="GO" id="GO:0047730">
    <property type="term" value="F:carnosine synthase activity"/>
    <property type="evidence" value="ECO:0007669"/>
    <property type="project" value="InterPro"/>
</dbReference>
<protein>
    <submittedName>
        <fullName evidence="3">CRNS1 synthase</fullName>
    </submittedName>
</protein>
<feature type="non-terminal residue" evidence="3">
    <location>
        <position position="916"/>
    </location>
</feature>
<dbReference type="Pfam" id="PF15632">
    <property type="entry name" value="ATPgrasp_Ter"/>
    <property type="match status" value="1"/>
</dbReference>
<comment type="caution">
    <text evidence="3">The sequence shown here is derived from an EMBL/GenBank/DDBJ whole genome shotgun (WGS) entry which is preliminary data.</text>
</comment>
<organism evidence="3 4">
    <name type="scientific">Atractosteus spatula</name>
    <name type="common">Alligator gar</name>
    <name type="synonym">Lepisosteus spatula</name>
    <dbReference type="NCBI Taxonomy" id="7917"/>
    <lineage>
        <taxon>Eukaryota</taxon>
        <taxon>Metazoa</taxon>
        <taxon>Chordata</taxon>
        <taxon>Craniata</taxon>
        <taxon>Vertebrata</taxon>
        <taxon>Euteleostomi</taxon>
        <taxon>Actinopterygii</taxon>
        <taxon>Neopterygii</taxon>
        <taxon>Holostei</taxon>
        <taxon>Semionotiformes</taxon>
        <taxon>Lepisosteidae</taxon>
        <taxon>Atractosteus</taxon>
    </lineage>
</organism>
<keyword evidence="1" id="KW-0067">ATP-binding</keyword>
<reference evidence="3" key="1">
    <citation type="journal article" date="2021" name="Cell">
        <title>Tracing the genetic footprints of vertebrate landing in non-teleost ray-finned fishes.</title>
        <authorList>
            <person name="Bi X."/>
            <person name="Wang K."/>
            <person name="Yang L."/>
            <person name="Pan H."/>
            <person name="Jiang H."/>
            <person name="Wei Q."/>
            <person name="Fang M."/>
            <person name="Yu H."/>
            <person name="Zhu C."/>
            <person name="Cai Y."/>
            <person name="He Y."/>
            <person name="Gan X."/>
            <person name="Zeng H."/>
            <person name="Yu D."/>
            <person name="Zhu Y."/>
            <person name="Jiang H."/>
            <person name="Qiu Q."/>
            <person name="Yang H."/>
            <person name="Zhang Y.E."/>
            <person name="Wang W."/>
            <person name="Zhu M."/>
            <person name="He S."/>
            <person name="Zhang G."/>
        </authorList>
    </citation>
    <scope>NUCLEOTIDE SEQUENCE</scope>
    <source>
        <strain evidence="3">Allg_001</strain>
    </source>
</reference>
<sequence length="916" mass="99888">MLFQLLQDALRELGLPLTRDGTLQGGAPTAGDSYTAMCICVLGSPLPYLSLLLEAGTVSPGDALLCLSPTWLSCRPSPPSTLLLVHRAVSFDLGGRTQLLTFDPPRQVTYFLPCAPWADQIQEVTRELDCPMGGSADLFQFWGDTLNARIALQRGGLCCPPTLAVVLSPLPDKLNYGGDEAGVCIVEVTDFMKEEEEERVRKAVQSFLESAVVQRSGKVVLKSSRAQWPGRAGIPVRFLDQKNLEAVWAGLCSLLPLLEKGEAALLEAYCPTLTRGARVRLQSWEGYQDANIPAPELSMKICAVVTRSPQDVPLLYKLVCRVGVSDSPLSHRDSLPQSLDTALREWGFSDPSFCLSVRRLLSQTAQRCLRVVMDTEAGLSPEQRGGIAAQTDLIGVDMLLCLSNGSAELTPVVLGLHSWQCLQSCALGTAAMTGKDERGEAESPGSLLHTPLTRSQRHLLRGKSVLVIGAGRISKKFVWESARDYGLKIFLVESDPSHFAAGLVSRFLAMDVTDHQQDEEHCARICAWLSQNDLQPDGCLCFWDDCIVLASLICQHLGLRGPPPEAVQTSKEKSRTHLHLLGLSSSSQDVGRSVPLLFPSPRIYAVPCAHVESAADIQKVVTDGEIGDGSIKLRFPAIMKLEYGAGAVGVKRVDSLSESLAHLEKIAGDLREETDYPGIGLGWGNAMTLMEYIGGTEHDVDVVIFDGRLEGAFVSDNGPTRVPGFTETAAQMPTGLPRDKEAQLIEAAYRCCLGCGLRDGVFNVEMKMTPSGPKLIEINARMGGFYLRDWIREIFGVDILFCAFLIACGLAPRLPPQRLPALCHLTGVMCVVSQHLHALRTTASPPVLRELHRRGVLRLCEMEEELIAGEYEEPYCNVGVRAERPQDARLSLLTLSQALGIDSPHYPVSYFLSHFK</sequence>
<dbReference type="GO" id="GO:0046872">
    <property type="term" value="F:metal ion binding"/>
    <property type="evidence" value="ECO:0007669"/>
    <property type="project" value="InterPro"/>
</dbReference>
<evidence type="ECO:0000313" key="3">
    <source>
        <dbReference type="EMBL" id="MBN3323219.1"/>
    </source>
</evidence>
<gene>
    <name evidence="3" type="primary">Carns1_0</name>
    <name evidence="3" type="ORF">GTO95_0000922</name>
</gene>
<dbReference type="PANTHER" id="PTHR48066">
    <property type="entry name" value="CARNOSINE SYNTHASE 1"/>
    <property type="match status" value="1"/>
</dbReference>
<dbReference type="Proteomes" id="UP000736164">
    <property type="component" value="Unassembled WGS sequence"/>
</dbReference>